<accession>K1T7P7</accession>
<gene>
    <name evidence="1" type="ORF">OBE_07985</name>
</gene>
<comment type="caution">
    <text evidence="1">The sequence shown here is derived from an EMBL/GenBank/DDBJ whole genome shotgun (WGS) entry which is preliminary data.</text>
</comment>
<organism evidence="1">
    <name type="scientific">human gut metagenome</name>
    <dbReference type="NCBI Taxonomy" id="408170"/>
    <lineage>
        <taxon>unclassified sequences</taxon>
        <taxon>metagenomes</taxon>
        <taxon>organismal metagenomes</taxon>
    </lineage>
</organism>
<dbReference type="AlphaFoldDB" id="K1T7P7"/>
<dbReference type="EMBL" id="AJWZ01005492">
    <property type="protein sequence ID" value="EKC62425.1"/>
    <property type="molecule type" value="Genomic_DNA"/>
</dbReference>
<name>K1T7P7_9ZZZZ</name>
<proteinExistence type="predicted"/>
<sequence length="111" mass="12784">MRVSPLALSDGGNGPANDILEQLFWLDEEQPGVIKLVPTERGTARYNANPDLALHYDDNDNWPPRSPVAMWFDDTILDDFLKDWAAVQKKLYAGEITQAEYFEWKVMWPDE</sequence>
<evidence type="ECO:0000313" key="1">
    <source>
        <dbReference type="EMBL" id="EKC62425.1"/>
    </source>
</evidence>
<protein>
    <submittedName>
        <fullName evidence="1">Helix-turn-helix protein</fullName>
    </submittedName>
</protein>
<reference evidence="1" key="1">
    <citation type="journal article" date="2013" name="Environ. Microbiol.">
        <title>Microbiota from the distal guts of lean and obese adolescents exhibit partial functional redundancy besides clear differences in community structure.</title>
        <authorList>
            <person name="Ferrer M."/>
            <person name="Ruiz A."/>
            <person name="Lanza F."/>
            <person name="Haange S.B."/>
            <person name="Oberbach A."/>
            <person name="Till H."/>
            <person name="Bargiela R."/>
            <person name="Campoy C."/>
            <person name="Segura M.T."/>
            <person name="Richter M."/>
            <person name="von Bergen M."/>
            <person name="Seifert J."/>
            <person name="Suarez A."/>
        </authorList>
    </citation>
    <scope>NUCLEOTIDE SEQUENCE</scope>
</reference>